<dbReference type="GeneID" id="8230310"/>
<feature type="transmembrane region" description="Helical" evidence="8">
    <location>
        <begin position="155"/>
        <end position="175"/>
    </location>
</feature>
<keyword evidence="3 9" id="KW-0808">Transferase</keyword>
<evidence type="ECO:0000256" key="2">
    <source>
        <dbReference type="ARBA" id="ARBA00022676"/>
    </source>
</evidence>
<feature type="transmembrane region" description="Helical" evidence="8">
    <location>
        <begin position="195"/>
        <end position="214"/>
    </location>
</feature>
<evidence type="ECO:0000313" key="9">
    <source>
        <dbReference type="EMBL" id="EEB17039.1"/>
    </source>
</evidence>
<keyword evidence="4 8" id="KW-0812">Transmembrane</keyword>
<dbReference type="EnsemblMetazoa" id="PHUM450890-RA">
    <property type="protein sequence ID" value="PHUM450890-PA"/>
    <property type="gene ID" value="PHUM450890"/>
</dbReference>
<dbReference type="KEGG" id="phu:Phum_PHUM450890"/>
<accession>E0VUI3</accession>
<keyword evidence="5 8" id="KW-0256">Endoplasmic reticulum</keyword>
<name>E0VUI3_PEDHC</name>
<dbReference type="eggNOG" id="KOG1771">
    <property type="taxonomic scope" value="Eukaryota"/>
</dbReference>
<evidence type="ECO:0000256" key="5">
    <source>
        <dbReference type="ARBA" id="ARBA00022824"/>
    </source>
</evidence>
<dbReference type="EC" id="2.4.1.-" evidence="8"/>
<dbReference type="PANTHER" id="PTHR22760">
    <property type="entry name" value="GLYCOSYLTRANSFERASE"/>
    <property type="match status" value="1"/>
</dbReference>
<dbReference type="Pfam" id="PF03901">
    <property type="entry name" value="Glyco_transf_22"/>
    <property type="match status" value="2"/>
</dbReference>
<dbReference type="CTD" id="8230310"/>
<evidence type="ECO:0000256" key="1">
    <source>
        <dbReference type="ARBA" id="ARBA00004477"/>
    </source>
</evidence>
<reference evidence="9" key="2">
    <citation type="submission" date="2007-04" db="EMBL/GenBank/DDBJ databases">
        <title>The genome of the human body louse.</title>
        <authorList>
            <consortium name="The Human Body Louse Genome Consortium"/>
            <person name="Kirkness E."/>
            <person name="Walenz B."/>
            <person name="Hass B."/>
            <person name="Bruggner R."/>
            <person name="Strausberg R."/>
        </authorList>
    </citation>
    <scope>NUCLEOTIDE SEQUENCE</scope>
    <source>
        <strain evidence="9">USDA</strain>
    </source>
</reference>
<dbReference type="InterPro" id="IPR005599">
    <property type="entry name" value="GPI_mannosylTrfase"/>
</dbReference>
<evidence type="ECO:0000256" key="8">
    <source>
        <dbReference type="RuleBase" id="RU363075"/>
    </source>
</evidence>
<dbReference type="EMBL" id="AAZO01005495">
    <property type="status" value="NOT_ANNOTATED_CDS"/>
    <property type="molecule type" value="Genomic_DNA"/>
</dbReference>
<feature type="transmembrane region" description="Helical" evidence="8">
    <location>
        <begin position="226"/>
        <end position="246"/>
    </location>
</feature>
<feature type="transmembrane region" description="Helical" evidence="8">
    <location>
        <begin position="252"/>
        <end position="270"/>
    </location>
</feature>
<dbReference type="InParanoid" id="E0VUI3"/>
<proteinExistence type="inferred from homology"/>
<evidence type="ECO:0000256" key="4">
    <source>
        <dbReference type="ARBA" id="ARBA00022692"/>
    </source>
</evidence>
<evidence type="ECO:0000256" key="7">
    <source>
        <dbReference type="ARBA" id="ARBA00023136"/>
    </source>
</evidence>
<dbReference type="VEuPathDB" id="VectorBase:PHUM450890"/>
<keyword evidence="7 8" id="KW-0472">Membrane</keyword>
<evidence type="ECO:0000256" key="3">
    <source>
        <dbReference type="ARBA" id="ARBA00022679"/>
    </source>
</evidence>
<dbReference type="EMBL" id="DS235786">
    <property type="protein sequence ID" value="EEB17039.1"/>
    <property type="molecule type" value="Genomic_DNA"/>
</dbReference>
<keyword evidence="6 8" id="KW-1133">Transmembrane helix</keyword>
<feature type="transmembrane region" description="Helical" evidence="8">
    <location>
        <begin position="282"/>
        <end position="302"/>
    </location>
</feature>
<sequence>MDVEFILSSVLIVQTSYAPDEYWQSLEVAHNMAFGYGYLTWEWKEGLRSYLHPFIFYVFYKILHFFSIDFPPILITLPKILQAILTAVSDYYFFLLCRNLGLKEFWTKFSIFTNWFWYYCGIRTLTNTLETCLTILALYFYPWNIFLKHPKKKKTIKYLIFVCLNCLIRPTATTIWGPLVLFQLYKLNLMEKSKFVVNCLLPAVFLTLPLSIIIDRNDVKISKNKNNPIFFIFVFVIIFNLIILSNVPHKEFRFLLPLVPLMMILCIKFQSEYYINKNKWKFFWILTSVFSFLIPSVLLGLFHQRGQFHLMSYLRNEIDVYKEKSSFLFLMPCHSTPLYSHLHQNVTVKFLECEPPLKENSYDESDDFFNYPIVWLNNYWDNQNLPTHIALFDNIDSYKMDHKIFHTVFALKKMGRYILVYKYYY</sequence>
<comment type="subcellular location">
    <subcellularLocation>
        <location evidence="1 8">Endoplasmic reticulum membrane</location>
        <topology evidence="1 8">Multi-pass membrane protein</topology>
    </subcellularLocation>
</comment>
<dbReference type="RefSeq" id="XP_002429777.1">
    <property type="nucleotide sequence ID" value="XM_002429732.1"/>
</dbReference>
<dbReference type="AlphaFoldDB" id="E0VUI3"/>
<evidence type="ECO:0000313" key="10">
    <source>
        <dbReference type="EnsemblMetazoa" id="PHUM450890-PA"/>
    </source>
</evidence>
<feature type="transmembrane region" description="Helical" evidence="8">
    <location>
        <begin position="50"/>
        <end position="68"/>
    </location>
</feature>
<dbReference type="GO" id="GO:0006506">
    <property type="term" value="P:GPI anchor biosynthetic process"/>
    <property type="evidence" value="ECO:0007669"/>
    <property type="project" value="TreeGrafter"/>
</dbReference>
<gene>
    <name evidence="10" type="primary">8230310</name>
    <name evidence="9" type="ORF">Phum_PHUM450890</name>
</gene>
<organism>
    <name type="scientific">Pediculus humanus subsp. corporis</name>
    <name type="common">Body louse</name>
    <dbReference type="NCBI Taxonomy" id="121224"/>
    <lineage>
        <taxon>Eukaryota</taxon>
        <taxon>Metazoa</taxon>
        <taxon>Ecdysozoa</taxon>
        <taxon>Arthropoda</taxon>
        <taxon>Hexapoda</taxon>
        <taxon>Insecta</taxon>
        <taxon>Pterygota</taxon>
        <taxon>Neoptera</taxon>
        <taxon>Paraneoptera</taxon>
        <taxon>Psocodea</taxon>
        <taxon>Troctomorpha</taxon>
        <taxon>Phthiraptera</taxon>
        <taxon>Anoplura</taxon>
        <taxon>Pediculidae</taxon>
        <taxon>Pediculus</taxon>
    </lineage>
</organism>
<dbReference type="STRING" id="121224.E0VUI3"/>
<feature type="transmembrane region" description="Helical" evidence="8">
    <location>
        <begin position="80"/>
        <end position="96"/>
    </location>
</feature>
<dbReference type="PANTHER" id="PTHR22760:SF4">
    <property type="entry name" value="GPI MANNOSYLTRANSFERASE 3"/>
    <property type="match status" value="1"/>
</dbReference>
<dbReference type="HOGENOM" id="CLU_012353_2_0_1"/>
<protein>
    <recommendedName>
        <fullName evidence="8">Mannosyltransferase</fullName>
        <ecNumber evidence="8">2.4.1.-</ecNumber>
    </recommendedName>
</protein>
<dbReference type="Proteomes" id="UP000009046">
    <property type="component" value="Unassembled WGS sequence"/>
</dbReference>
<evidence type="ECO:0000256" key="6">
    <source>
        <dbReference type="ARBA" id="ARBA00022989"/>
    </source>
</evidence>
<reference evidence="10" key="3">
    <citation type="submission" date="2020-05" db="UniProtKB">
        <authorList>
            <consortium name="EnsemblMetazoa"/>
        </authorList>
    </citation>
    <scope>IDENTIFICATION</scope>
    <source>
        <strain evidence="10">USDA</strain>
    </source>
</reference>
<dbReference type="OrthoDB" id="416834at2759"/>
<comment type="similarity">
    <text evidence="8">Belongs to the glycosyltransferase 22 family.</text>
</comment>
<dbReference type="FunCoup" id="E0VUI3">
    <property type="interactions" value="1829"/>
</dbReference>
<keyword evidence="11" id="KW-1185">Reference proteome</keyword>
<dbReference type="GO" id="GO:0000026">
    <property type="term" value="F:alpha-1,2-mannosyltransferase activity"/>
    <property type="evidence" value="ECO:0007669"/>
    <property type="project" value="TreeGrafter"/>
</dbReference>
<dbReference type="OMA" id="HFWQERK"/>
<evidence type="ECO:0000313" key="11">
    <source>
        <dbReference type="Proteomes" id="UP000009046"/>
    </source>
</evidence>
<reference evidence="9" key="1">
    <citation type="submission" date="2007-04" db="EMBL/GenBank/DDBJ databases">
        <title>Annotation of Pediculus humanus corporis strain USDA.</title>
        <authorList>
            <person name="Kirkness E."/>
            <person name="Hannick L."/>
            <person name="Hass B."/>
            <person name="Bruggner R."/>
            <person name="Lawson D."/>
            <person name="Bidwell S."/>
            <person name="Joardar V."/>
            <person name="Caler E."/>
            <person name="Walenz B."/>
            <person name="Inman J."/>
            <person name="Schobel S."/>
            <person name="Galinsky K."/>
            <person name="Amedeo P."/>
            <person name="Strausberg R."/>
        </authorList>
    </citation>
    <scope>NUCLEOTIDE SEQUENCE</scope>
    <source>
        <strain evidence="9">USDA</strain>
    </source>
</reference>
<dbReference type="GO" id="GO:0005789">
    <property type="term" value="C:endoplasmic reticulum membrane"/>
    <property type="evidence" value="ECO:0007669"/>
    <property type="project" value="UniProtKB-SubCell"/>
</dbReference>
<keyword evidence="2 8" id="KW-0328">Glycosyltransferase</keyword>